<gene>
    <name evidence="1" type="ORF">S01H1_05017</name>
</gene>
<accession>X0S4L5</accession>
<proteinExistence type="predicted"/>
<evidence type="ECO:0000313" key="1">
    <source>
        <dbReference type="EMBL" id="GAF70186.1"/>
    </source>
</evidence>
<dbReference type="AlphaFoldDB" id="X0S4L5"/>
<sequence>MEITAKELAKLLEKHGDKKVYFCTAYNAECGIELAETNIDSDGDVEIMLDYESPDWNL</sequence>
<organism evidence="1">
    <name type="scientific">marine sediment metagenome</name>
    <dbReference type="NCBI Taxonomy" id="412755"/>
    <lineage>
        <taxon>unclassified sequences</taxon>
        <taxon>metagenomes</taxon>
        <taxon>ecological metagenomes</taxon>
    </lineage>
</organism>
<dbReference type="EMBL" id="BARS01002618">
    <property type="protein sequence ID" value="GAF70186.1"/>
    <property type="molecule type" value="Genomic_DNA"/>
</dbReference>
<protein>
    <submittedName>
        <fullName evidence="1">Uncharacterized protein</fullName>
    </submittedName>
</protein>
<reference evidence="1" key="1">
    <citation type="journal article" date="2014" name="Front. Microbiol.">
        <title>High frequency of phylogenetically diverse reductive dehalogenase-homologous genes in deep subseafloor sedimentary metagenomes.</title>
        <authorList>
            <person name="Kawai M."/>
            <person name="Futagami T."/>
            <person name="Toyoda A."/>
            <person name="Takaki Y."/>
            <person name="Nishi S."/>
            <person name="Hori S."/>
            <person name="Arai W."/>
            <person name="Tsubouchi T."/>
            <person name="Morono Y."/>
            <person name="Uchiyama I."/>
            <person name="Ito T."/>
            <person name="Fujiyama A."/>
            <person name="Inagaki F."/>
            <person name="Takami H."/>
        </authorList>
    </citation>
    <scope>NUCLEOTIDE SEQUENCE</scope>
    <source>
        <strain evidence="1">Expedition CK06-06</strain>
    </source>
</reference>
<comment type="caution">
    <text evidence="1">The sequence shown here is derived from an EMBL/GenBank/DDBJ whole genome shotgun (WGS) entry which is preliminary data.</text>
</comment>
<name>X0S4L5_9ZZZZ</name>